<reference evidence="1" key="1">
    <citation type="submission" date="2023-03" db="EMBL/GenBank/DDBJ databases">
        <title>Massive genome expansion in bonnet fungi (Mycena s.s.) driven by repeated elements and novel gene families across ecological guilds.</title>
        <authorList>
            <consortium name="Lawrence Berkeley National Laboratory"/>
            <person name="Harder C.B."/>
            <person name="Miyauchi S."/>
            <person name="Viragh M."/>
            <person name="Kuo A."/>
            <person name="Thoen E."/>
            <person name="Andreopoulos B."/>
            <person name="Lu D."/>
            <person name="Skrede I."/>
            <person name="Drula E."/>
            <person name="Henrissat B."/>
            <person name="Morin E."/>
            <person name="Kohler A."/>
            <person name="Barry K."/>
            <person name="LaButti K."/>
            <person name="Morin E."/>
            <person name="Salamov A."/>
            <person name="Lipzen A."/>
            <person name="Mereny Z."/>
            <person name="Hegedus B."/>
            <person name="Baldrian P."/>
            <person name="Stursova M."/>
            <person name="Weitz H."/>
            <person name="Taylor A."/>
            <person name="Grigoriev I.V."/>
            <person name="Nagy L.G."/>
            <person name="Martin F."/>
            <person name="Kauserud H."/>
        </authorList>
    </citation>
    <scope>NUCLEOTIDE SEQUENCE</scope>
    <source>
        <strain evidence="1">CBHHK002</strain>
    </source>
</reference>
<comment type="caution">
    <text evidence="1">The sequence shown here is derived from an EMBL/GenBank/DDBJ whole genome shotgun (WGS) entry which is preliminary data.</text>
</comment>
<name>A0AAD7EQ10_9AGAR</name>
<gene>
    <name evidence="1" type="ORF">DFH08DRAFT_872164</name>
</gene>
<sequence>MLDQLPAEICAYIFAFACQDSGHTGRSLSLVSKYIHETSKLARYTSIALIGRAQILAFAQFLDQTPTQLGTRYLFIGGQESEEEMDEICKLASRAQKEAQAEYRKLVELPPSEDEKLKEAKDAVERERANAKLYLDTFGKEGARAVTTILRTLAPTLEILDISLNERVAQKMLHTISLPHLTDLTTRCGFPLHPTDDPVLEPTHSLRYLHVVETYDQWNWVEQFFECGISYFAPSLTHLRLSQLAGDESAITHLEAALGLSASASGRVKQLPSTVELVLLKPDVAPPPYIGCFCTDDTVEYHNLLNRARQLRDKEDHRVVLLQADTARPAEDEYFSEWMDKVNGAACRWDTSNVDTAR</sequence>
<keyword evidence="2" id="KW-1185">Reference proteome</keyword>
<dbReference type="AlphaFoldDB" id="A0AAD7EQ10"/>
<dbReference type="Proteomes" id="UP001218218">
    <property type="component" value="Unassembled WGS sequence"/>
</dbReference>
<accession>A0AAD7EQ10</accession>
<proteinExistence type="predicted"/>
<evidence type="ECO:0000313" key="1">
    <source>
        <dbReference type="EMBL" id="KAJ7343236.1"/>
    </source>
</evidence>
<evidence type="ECO:0000313" key="2">
    <source>
        <dbReference type="Proteomes" id="UP001218218"/>
    </source>
</evidence>
<organism evidence="1 2">
    <name type="scientific">Mycena albidolilacea</name>
    <dbReference type="NCBI Taxonomy" id="1033008"/>
    <lineage>
        <taxon>Eukaryota</taxon>
        <taxon>Fungi</taxon>
        <taxon>Dikarya</taxon>
        <taxon>Basidiomycota</taxon>
        <taxon>Agaricomycotina</taxon>
        <taxon>Agaricomycetes</taxon>
        <taxon>Agaricomycetidae</taxon>
        <taxon>Agaricales</taxon>
        <taxon>Marasmiineae</taxon>
        <taxon>Mycenaceae</taxon>
        <taxon>Mycena</taxon>
    </lineage>
</organism>
<dbReference type="EMBL" id="JARIHO010000023">
    <property type="protein sequence ID" value="KAJ7343236.1"/>
    <property type="molecule type" value="Genomic_DNA"/>
</dbReference>
<protein>
    <submittedName>
        <fullName evidence="1">Uncharacterized protein</fullName>
    </submittedName>
</protein>